<evidence type="ECO:0000313" key="2">
    <source>
        <dbReference type="EMBL" id="MFC4632929.1"/>
    </source>
</evidence>
<evidence type="ECO:0000313" key="3">
    <source>
        <dbReference type="Proteomes" id="UP001596043"/>
    </source>
</evidence>
<dbReference type="InterPro" id="IPR039422">
    <property type="entry name" value="MarR/SlyA-like"/>
</dbReference>
<dbReference type="InterPro" id="IPR036390">
    <property type="entry name" value="WH_DNA-bd_sf"/>
</dbReference>
<dbReference type="PROSITE" id="PS50995">
    <property type="entry name" value="HTH_MARR_2"/>
    <property type="match status" value="1"/>
</dbReference>
<evidence type="ECO:0000259" key="1">
    <source>
        <dbReference type="PROSITE" id="PS50995"/>
    </source>
</evidence>
<name>A0ABV9HUH3_9FLAO</name>
<sequence>MTIENLIQTKTLPLSRKLTINLLYSANWANDIVSEAIKPFGISLAQFNVLRILRGQQNKPANLSTINSRMVSKTSNTTRLVDKLIAKGYSDRVICPSNRRKVEITITPKGLSLLETIDPVIDHAEKKITSQLNDNELEMLNKLLNKLRH</sequence>
<dbReference type="SUPFAM" id="SSF46785">
    <property type="entry name" value="Winged helix' DNA-binding domain"/>
    <property type="match status" value="1"/>
</dbReference>
<reference evidence="3" key="1">
    <citation type="journal article" date="2019" name="Int. J. Syst. Evol. Microbiol.">
        <title>The Global Catalogue of Microorganisms (GCM) 10K type strain sequencing project: providing services to taxonomists for standard genome sequencing and annotation.</title>
        <authorList>
            <consortium name="The Broad Institute Genomics Platform"/>
            <consortium name="The Broad Institute Genome Sequencing Center for Infectious Disease"/>
            <person name="Wu L."/>
            <person name="Ma J."/>
        </authorList>
    </citation>
    <scope>NUCLEOTIDE SEQUENCE [LARGE SCALE GENOMIC DNA]</scope>
    <source>
        <strain evidence="3">YJ-61-S</strain>
    </source>
</reference>
<gene>
    <name evidence="2" type="ORF">ACFO3O_03365</name>
</gene>
<proteinExistence type="predicted"/>
<dbReference type="Proteomes" id="UP001596043">
    <property type="component" value="Unassembled WGS sequence"/>
</dbReference>
<feature type="domain" description="HTH marR-type" evidence="1">
    <location>
        <begin position="4"/>
        <end position="149"/>
    </location>
</feature>
<accession>A0ABV9HUH3</accession>
<comment type="caution">
    <text evidence="2">The sequence shown here is derived from an EMBL/GenBank/DDBJ whole genome shotgun (WGS) entry which is preliminary data.</text>
</comment>
<dbReference type="Gene3D" id="1.10.10.10">
    <property type="entry name" value="Winged helix-like DNA-binding domain superfamily/Winged helix DNA-binding domain"/>
    <property type="match status" value="1"/>
</dbReference>
<dbReference type="RefSeq" id="WP_379977086.1">
    <property type="nucleotide sequence ID" value="NZ_JBHSFV010000001.1"/>
</dbReference>
<dbReference type="PRINTS" id="PR00598">
    <property type="entry name" value="HTHMARR"/>
</dbReference>
<dbReference type="PANTHER" id="PTHR33164:SF99">
    <property type="entry name" value="MARR FAMILY REGULATORY PROTEIN"/>
    <property type="match status" value="1"/>
</dbReference>
<protein>
    <submittedName>
        <fullName evidence="2">MarR family winged helix-turn-helix transcriptional regulator</fullName>
    </submittedName>
</protein>
<dbReference type="InterPro" id="IPR036388">
    <property type="entry name" value="WH-like_DNA-bd_sf"/>
</dbReference>
<dbReference type="EMBL" id="JBHSFV010000001">
    <property type="protein sequence ID" value="MFC4632929.1"/>
    <property type="molecule type" value="Genomic_DNA"/>
</dbReference>
<dbReference type="PANTHER" id="PTHR33164">
    <property type="entry name" value="TRANSCRIPTIONAL REGULATOR, MARR FAMILY"/>
    <property type="match status" value="1"/>
</dbReference>
<dbReference type="Pfam" id="PF01047">
    <property type="entry name" value="MarR"/>
    <property type="match status" value="1"/>
</dbReference>
<organism evidence="2 3">
    <name type="scientific">Dokdonia ponticola</name>
    <dbReference type="NCBI Taxonomy" id="2041041"/>
    <lineage>
        <taxon>Bacteria</taxon>
        <taxon>Pseudomonadati</taxon>
        <taxon>Bacteroidota</taxon>
        <taxon>Flavobacteriia</taxon>
        <taxon>Flavobacteriales</taxon>
        <taxon>Flavobacteriaceae</taxon>
        <taxon>Dokdonia</taxon>
    </lineage>
</organism>
<keyword evidence="3" id="KW-1185">Reference proteome</keyword>
<dbReference type="SMART" id="SM00347">
    <property type="entry name" value="HTH_MARR"/>
    <property type="match status" value="1"/>
</dbReference>
<dbReference type="InterPro" id="IPR000835">
    <property type="entry name" value="HTH_MarR-typ"/>
</dbReference>